<accession>A0A2T9YVJ1</accession>
<sequence length="187" mass="21048">MITKPTQADKWVPGSSVLVSWRNTESDAAIPGLISIELFEGEDSKNMKKVTTIAENYKASNKQFPYSVPTDLPMSSHYSIRITESNNSQQHYSGFFAVLSDIPAQQPNRTYTQMTSRKTYEPKTTTMSKETSEPITEETSNSRRKQRQGDDTPSINFADTPSSGHQKTTTVVKTLVIPLFVFFLAYF</sequence>
<evidence type="ECO:0000259" key="3">
    <source>
        <dbReference type="Pfam" id="PF10342"/>
    </source>
</evidence>
<keyword evidence="1" id="KW-0732">Signal</keyword>
<evidence type="ECO:0000313" key="5">
    <source>
        <dbReference type="Proteomes" id="UP000245699"/>
    </source>
</evidence>
<dbReference type="OrthoDB" id="2260257at2759"/>
<keyword evidence="5" id="KW-1185">Reference proteome</keyword>
<feature type="compositionally biased region" description="Polar residues" evidence="2">
    <location>
        <begin position="109"/>
        <end position="139"/>
    </location>
</feature>
<dbReference type="InterPro" id="IPR052982">
    <property type="entry name" value="SRP1/TIP1-like"/>
</dbReference>
<evidence type="ECO:0000313" key="4">
    <source>
        <dbReference type="EMBL" id="PVU96363.1"/>
    </source>
</evidence>
<feature type="compositionally biased region" description="Polar residues" evidence="2">
    <location>
        <begin position="151"/>
        <end position="165"/>
    </location>
</feature>
<comment type="caution">
    <text evidence="4">The sequence shown here is derived from an EMBL/GenBank/DDBJ whole genome shotgun (WGS) entry which is preliminary data.</text>
</comment>
<name>A0A2T9YVJ1_9FUNG</name>
<dbReference type="Proteomes" id="UP000245699">
    <property type="component" value="Unassembled WGS sequence"/>
</dbReference>
<dbReference type="InterPro" id="IPR018466">
    <property type="entry name" value="Kre9/Knh1-like_N"/>
</dbReference>
<evidence type="ECO:0000256" key="2">
    <source>
        <dbReference type="SAM" id="MobiDB-lite"/>
    </source>
</evidence>
<feature type="domain" description="Yeast cell wall synthesis Kre9/Knh1-like N-terminal" evidence="3">
    <location>
        <begin position="4"/>
        <end position="98"/>
    </location>
</feature>
<dbReference type="STRING" id="61424.A0A2T9YVJ1"/>
<dbReference type="EMBL" id="MBFT01000150">
    <property type="protein sequence ID" value="PVU96363.1"/>
    <property type="molecule type" value="Genomic_DNA"/>
</dbReference>
<evidence type="ECO:0000256" key="1">
    <source>
        <dbReference type="ARBA" id="ARBA00022729"/>
    </source>
</evidence>
<dbReference type="Pfam" id="PF10342">
    <property type="entry name" value="Kre9_KNH"/>
    <property type="match status" value="1"/>
</dbReference>
<dbReference type="PANTHER" id="PTHR40633:SF1">
    <property type="entry name" value="GPI ANCHORED SERINE-THREONINE RICH PROTEIN (AFU_ORTHOLOGUE AFUA_1G03630)"/>
    <property type="match status" value="1"/>
</dbReference>
<reference evidence="4 5" key="1">
    <citation type="journal article" date="2018" name="MBio">
        <title>Comparative Genomics Reveals the Core Gene Toolbox for the Fungus-Insect Symbiosis.</title>
        <authorList>
            <person name="Wang Y."/>
            <person name="Stata M."/>
            <person name="Wang W."/>
            <person name="Stajich J.E."/>
            <person name="White M.M."/>
            <person name="Moncalvo J.M."/>
        </authorList>
    </citation>
    <scope>NUCLEOTIDE SEQUENCE [LARGE SCALE GENOMIC DNA]</scope>
    <source>
        <strain evidence="4 5">AUS-77-4</strain>
    </source>
</reference>
<organism evidence="4 5">
    <name type="scientific">Furculomyces boomerangus</name>
    <dbReference type="NCBI Taxonomy" id="61424"/>
    <lineage>
        <taxon>Eukaryota</taxon>
        <taxon>Fungi</taxon>
        <taxon>Fungi incertae sedis</taxon>
        <taxon>Zoopagomycota</taxon>
        <taxon>Kickxellomycotina</taxon>
        <taxon>Harpellomycetes</taxon>
        <taxon>Harpellales</taxon>
        <taxon>Harpellaceae</taxon>
        <taxon>Furculomyces</taxon>
    </lineage>
</organism>
<protein>
    <recommendedName>
        <fullName evidence="3">Yeast cell wall synthesis Kre9/Knh1-like N-terminal domain-containing protein</fullName>
    </recommendedName>
</protein>
<gene>
    <name evidence="4" type="ORF">BB559_002403</name>
</gene>
<proteinExistence type="predicted"/>
<dbReference type="AlphaFoldDB" id="A0A2T9YVJ1"/>
<feature type="region of interest" description="Disordered" evidence="2">
    <location>
        <begin position="109"/>
        <end position="165"/>
    </location>
</feature>
<dbReference type="PANTHER" id="PTHR40633">
    <property type="entry name" value="MATRIX PROTEIN, PUTATIVE (AFU_ORTHOLOGUE AFUA_8G05410)-RELATED"/>
    <property type="match status" value="1"/>
</dbReference>